<organism evidence="11 12">
    <name type="scientific">Spirosoma aureum</name>
    <dbReference type="NCBI Taxonomy" id="2692134"/>
    <lineage>
        <taxon>Bacteria</taxon>
        <taxon>Pseudomonadati</taxon>
        <taxon>Bacteroidota</taxon>
        <taxon>Cytophagia</taxon>
        <taxon>Cytophagales</taxon>
        <taxon>Cytophagaceae</taxon>
        <taxon>Spirosoma</taxon>
    </lineage>
</organism>
<dbReference type="PROSITE" id="PS51195">
    <property type="entry name" value="Q_MOTIF"/>
    <property type="match status" value="1"/>
</dbReference>
<dbReference type="InterPro" id="IPR044742">
    <property type="entry name" value="DEAD/DEAH_RhlB"/>
</dbReference>
<dbReference type="PANTHER" id="PTHR47959">
    <property type="entry name" value="ATP-DEPENDENT RNA HELICASE RHLE-RELATED"/>
    <property type="match status" value="1"/>
</dbReference>
<dbReference type="SMART" id="SM00490">
    <property type="entry name" value="HELICc"/>
    <property type="match status" value="1"/>
</dbReference>
<dbReference type="PROSITE" id="PS51194">
    <property type="entry name" value="HELICASE_CTER"/>
    <property type="match status" value="1"/>
</dbReference>
<evidence type="ECO:0000256" key="2">
    <source>
        <dbReference type="ARBA" id="ARBA00022801"/>
    </source>
</evidence>
<dbReference type="Proteomes" id="UP000501802">
    <property type="component" value="Chromosome"/>
</dbReference>
<evidence type="ECO:0000259" key="10">
    <source>
        <dbReference type="PROSITE" id="PS51195"/>
    </source>
</evidence>
<dbReference type="EMBL" id="CP050063">
    <property type="protein sequence ID" value="QIP14406.1"/>
    <property type="molecule type" value="Genomic_DNA"/>
</dbReference>
<evidence type="ECO:0000256" key="4">
    <source>
        <dbReference type="ARBA" id="ARBA00022840"/>
    </source>
</evidence>
<accession>A0A6G9APY8</accession>
<dbReference type="InterPro" id="IPR014014">
    <property type="entry name" value="RNA_helicase_DEAD_Q_motif"/>
</dbReference>
<evidence type="ECO:0000256" key="1">
    <source>
        <dbReference type="ARBA" id="ARBA00022741"/>
    </source>
</evidence>
<dbReference type="Pfam" id="PF00271">
    <property type="entry name" value="Helicase_C"/>
    <property type="match status" value="1"/>
</dbReference>
<dbReference type="AlphaFoldDB" id="A0A6G9APY8"/>
<dbReference type="GO" id="GO:0005829">
    <property type="term" value="C:cytosol"/>
    <property type="evidence" value="ECO:0007669"/>
    <property type="project" value="TreeGrafter"/>
</dbReference>
<dbReference type="InterPro" id="IPR027417">
    <property type="entry name" value="P-loop_NTPase"/>
</dbReference>
<dbReference type="SUPFAM" id="SSF52540">
    <property type="entry name" value="P-loop containing nucleoside triphosphate hydrolases"/>
    <property type="match status" value="1"/>
</dbReference>
<proteinExistence type="inferred from homology"/>
<feature type="domain" description="Helicase C-terminal" evidence="9">
    <location>
        <begin position="218"/>
        <end position="378"/>
    </location>
</feature>
<dbReference type="CDD" id="cd00268">
    <property type="entry name" value="DEADc"/>
    <property type="match status" value="1"/>
</dbReference>
<dbReference type="Pfam" id="PF00270">
    <property type="entry name" value="DEAD"/>
    <property type="match status" value="1"/>
</dbReference>
<keyword evidence="3 7" id="KW-0347">Helicase</keyword>
<dbReference type="InterPro" id="IPR001650">
    <property type="entry name" value="Helicase_C-like"/>
</dbReference>
<dbReference type="KEGG" id="spib:G8759_18170"/>
<keyword evidence="1 7" id="KW-0547">Nucleotide-binding</keyword>
<keyword evidence="2 7" id="KW-0378">Hydrolase</keyword>
<dbReference type="CDD" id="cd18787">
    <property type="entry name" value="SF2_C_DEAD"/>
    <property type="match status" value="1"/>
</dbReference>
<dbReference type="GO" id="GO:0005524">
    <property type="term" value="F:ATP binding"/>
    <property type="evidence" value="ECO:0007669"/>
    <property type="project" value="UniProtKB-KW"/>
</dbReference>
<sequence length="380" mass="41848">MPFSSLGLSKPLLKAVATQNYTKPYPIQQDAIPAILHGKDILGIAKTGSGKTASFVLPILELFLRRQLAKNNLVKVLVLVPTRELAIQVADVFQAFSEKIPRQVKTLAVYGGVSINPQMIAIRDAEIVVATPGRLLDLIASNAVQLSAVEVLVLDEADKMLDLGFADEMNQVFELLPTRRQTILFSATLGDAIETINKNVLRNPVKIEVVEEAENLDLIKQIAYRVDPERKGPLLRYLIKSGAMKQVLVFVSSTRTADNVVTKLNKNGIQAAAIHSGKTQGARTDALTKFKAGRLTVLVATDLISRGIDIQLLPHVINFELPRSPKDYIHRIGRTGRAESEGEAISLICPDDEHHFKIIQKKMGKRVEILETTELDLLGY</sequence>
<keyword evidence="4 7" id="KW-0067">ATP-binding</keyword>
<dbReference type="Gene3D" id="3.40.50.300">
    <property type="entry name" value="P-loop containing nucleotide triphosphate hydrolases"/>
    <property type="match status" value="2"/>
</dbReference>
<feature type="domain" description="Helicase ATP-binding" evidence="8">
    <location>
        <begin position="32"/>
        <end position="207"/>
    </location>
</feature>
<evidence type="ECO:0000256" key="7">
    <source>
        <dbReference type="RuleBase" id="RU000492"/>
    </source>
</evidence>
<dbReference type="GO" id="GO:0003676">
    <property type="term" value="F:nucleic acid binding"/>
    <property type="evidence" value="ECO:0007669"/>
    <property type="project" value="InterPro"/>
</dbReference>
<reference evidence="11 12" key="1">
    <citation type="submission" date="2020-03" db="EMBL/GenBank/DDBJ databases">
        <authorList>
            <person name="Kim M.K."/>
        </authorList>
    </citation>
    <scope>NUCLEOTIDE SEQUENCE [LARGE SCALE GENOMIC DNA]</scope>
    <source>
        <strain evidence="11 12">BT328</strain>
    </source>
</reference>
<protein>
    <submittedName>
        <fullName evidence="11">DEAD/DEAH box helicase</fullName>
    </submittedName>
</protein>
<dbReference type="InterPro" id="IPR014001">
    <property type="entry name" value="Helicase_ATP-bd"/>
</dbReference>
<feature type="domain" description="DEAD-box RNA helicase Q" evidence="10">
    <location>
        <begin position="1"/>
        <end position="29"/>
    </location>
</feature>
<keyword evidence="12" id="KW-1185">Reference proteome</keyword>
<dbReference type="PROSITE" id="PS51192">
    <property type="entry name" value="HELICASE_ATP_BIND_1"/>
    <property type="match status" value="1"/>
</dbReference>
<evidence type="ECO:0000313" key="11">
    <source>
        <dbReference type="EMBL" id="QIP14406.1"/>
    </source>
</evidence>
<dbReference type="PANTHER" id="PTHR47959:SF13">
    <property type="entry name" value="ATP-DEPENDENT RNA HELICASE RHLE"/>
    <property type="match status" value="1"/>
</dbReference>
<dbReference type="SMART" id="SM00487">
    <property type="entry name" value="DEXDc"/>
    <property type="match status" value="1"/>
</dbReference>
<comment type="similarity">
    <text evidence="5 7">Belongs to the DEAD box helicase family.</text>
</comment>
<dbReference type="GO" id="GO:0016787">
    <property type="term" value="F:hydrolase activity"/>
    <property type="evidence" value="ECO:0007669"/>
    <property type="project" value="UniProtKB-KW"/>
</dbReference>
<dbReference type="PROSITE" id="PS00039">
    <property type="entry name" value="DEAD_ATP_HELICASE"/>
    <property type="match status" value="1"/>
</dbReference>
<dbReference type="InterPro" id="IPR000629">
    <property type="entry name" value="RNA-helicase_DEAD-box_CS"/>
</dbReference>
<evidence type="ECO:0000256" key="6">
    <source>
        <dbReference type="PROSITE-ProRule" id="PRU00552"/>
    </source>
</evidence>
<dbReference type="GO" id="GO:0003724">
    <property type="term" value="F:RNA helicase activity"/>
    <property type="evidence" value="ECO:0007669"/>
    <property type="project" value="InterPro"/>
</dbReference>
<evidence type="ECO:0000259" key="9">
    <source>
        <dbReference type="PROSITE" id="PS51194"/>
    </source>
</evidence>
<evidence type="ECO:0000313" key="12">
    <source>
        <dbReference type="Proteomes" id="UP000501802"/>
    </source>
</evidence>
<name>A0A6G9APY8_9BACT</name>
<dbReference type="RefSeq" id="WP_167210413.1">
    <property type="nucleotide sequence ID" value="NZ_CP050063.1"/>
</dbReference>
<feature type="short sequence motif" description="Q motif" evidence="6">
    <location>
        <begin position="1"/>
        <end position="29"/>
    </location>
</feature>
<evidence type="ECO:0000256" key="3">
    <source>
        <dbReference type="ARBA" id="ARBA00022806"/>
    </source>
</evidence>
<evidence type="ECO:0000259" key="8">
    <source>
        <dbReference type="PROSITE" id="PS51192"/>
    </source>
</evidence>
<evidence type="ECO:0000256" key="5">
    <source>
        <dbReference type="ARBA" id="ARBA00038437"/>
    </source>
</evidence>
<dbReference type="InterPro" id="IPR050079">
    <property type="entry name" value="DEAD_box_RNA_helicase"/>
</dbReference>
<gene>
    <name evidence="11" type="ORF">G8759_18170</name>
</gene>
<dbReference type="InterPro" id="IPR011545">
    <property type="entry name" value="DEAD/DEAH_box_helicase_dom"/>
</dbReference>